<dbReference type="HAMAP" id="MF_02247">
    <property type="entry name" value="Carbox_acid_reduct"/>
    <property type="match status" value="1"/>
</dbReference>
<comment type="function">
    <text evidence="5">Catalyzes the ATP- and NADPH-dependent reduction of carboxylic acids to the corresponding aldehydes.</text>
</comment>
<dbReference type="PANTHER" id="PTHR43272:SF33">
    <property type="entry name" value="AMP-BINDING DOMAIN-CONTAINING PROTEIN-RELATED"/>
    <property type="match status" value="1"/>
</dbReference>
<dbReference type="EMBL" id="JAAGUZ010000004">
    <property type="protein sequence ID" value="NEW43332.1"/>
    <property type="molecule type" value="Genomic_DNA"/>
</dbReference>
<keyword evidence="5" id="KW-0521">NADP</keyword>
<dbReference type="CDD" id="cd05235">
    <property type="entry name" value="SDR_e1"/>
    <property type="match status" value="1"/>
</dbReference>
<dbReference type="Pfam" id="PF00550">
    <property type="entry name" value="PP-binding"/>
    <property type="match status" value="1"/>
</dbReference>
<dbReference type="GO" id="GO:0005524">
    <property type="term" value="F:ATP binding"/>
    <property type="evidence" value="ECO:0007669"/>
    <property type="project" value="UniProtKB-UniRule"/>
</dbReference>
<dbReference type="GO" id="GO:0031177">
    <property type="term" value="F:phosphopantetheine binding"/>
    <property type="evidence" value="ECO:0007669"/>
    <property type="project" value="UniProtKB-UniRule"/>
</dbReference>
<reference evidence="7 8" key="1">
    <citation type="submission" date="2020-01" db="EMBL/GenBank/DDBJ databases">
        <title>Genetics and antimicrobial susceptibilities of Nocardia species isolated from the soil; a comparison with species isolated from humans.</title>
        <authorList>
            <person name="Carrasco G."/>
            <person name="Monzon S."/>
            <person name="Sansegundo M."/>
            <person name="Garcia E."/>
            <person name="Garrido N."/>
            <person name="Medina M.J."/>
            <person name="Villalon P."/>
            <person name="Ramirez-Arocha A.C."/>
            <person name="Jimenez P."/>
            <person name="Cuesta I."/>
            <person name="Valdezate S."/>
        </authorList>
    </citation>
    <scope>NUCLEOTIDE SEQUENCE [LARGE SCALE GENOMIC DNA]</scope>
    <source>
        <strain evidence="7 8">CNM20110639</strain>
    </source>
</reference>
<dbReference type="Gene3D" id="3.40.50.12780">
    <property type="entry name" value="N-terminal domain of ligase-like"/>
    <property type="match status" value="1"/>
</dbReference>
<dbReference type="GO" id="GO:0050661">
    <property type="term" value="F:NADP binding"/>
    <property type="evidence" value="ECO:0007669"/>
    <property type="project" value="UniProtKB-UniRule"/>
</dbReference>
<feature type="binding site" evidence="5">
    <location>
        <position position="812"/>
    </location>
    <ligand>
        <name>NADP(+)</name>
        <dbReference type="ChEBI" id="CHEBI:58349"/>
    </ligand>
</feature>
<keyword evidence="3 5" id="KW-0547">Nucleotide-binding</keyword>
<feature type="binding site" evidence="5">
    <location>
        <position position="388"/>
    </location>
    <ligand>
        <name>AMP</name>
        <dbReference type="ChEBI" id="CHEBI:456215"/>
    </ligand>
</feature>
<dbReference type="CDD" id="cd17632">
    <property type="entry name" value="AFD_CAR-like"/>
    <property type="match status" value="1"/>
</dbReference>
<dbReference type="SUPFAM" id="SSF56801">
    <property type="entry name" value="Acetyl-CoA synthetase-like"/>
    <property type="match status" value="1"/>
</dbReference>
<dbReference type="PANTHER" id="PTHR43272">
    <property type="entry name" value="LONG-CHAIN-FATTY-ACID--COA LIGASE"/>
    <property type="match status" value="1"/>
</dbReference>
<dbReference type="Gene3D" id="3.40.50.720">
    <property type="entry name" value="NAD(P)-binding Rossmann-like Domain"/>
    <property type="match status" value="1"/>
</dbReference>
<dbReference type="GO" id="GO:0016620">
    <property type="term" value="F:oxidoreductase activity, acting on the aldehyde or oxo group of donors, NAD or NADP as acceptor"/>
    <property type="evidence" value="ECO:0007669"/>
    <property type="project" value="UniProtKB-UniRule"/>
</dbReference>
<evidence type="ECO:0000256" key="2">
    <source>
        <dbReference type="ARBA" id="ARBA00022553"/>
    </source>
</evidence>
<feature type="binding site" evidence="5">
    <location>
        <begin position="500"/>
        <end position="503"/>
    </location>
    <ligand>
        <name>AMP</name>
        <dbReference type="ChEBI" id="CHEBI:456215"/>
    </ligand>
</feature>
<dbReference type="Proteomes" id="UP000468928">
    <property type="component" value="Unassembled WGS sequence"/>
</dbReference>
<sequence length="1165" mass="124615">MSIETPAARRKQRIAQLYADDLQARAAAPDEAVLDAVRTPGIGVAQIVASVLAGYADRPALGQRAFETVTDPVTGRCERRWLDRFETLTYGEVGDRVEALAAAWQRASHGQIRPGQMVGILGVAGVDLTVIDLACARLGAVAVPLQAGATAAALRLIVTETEPRILATTPELLEVAVDCVVAAPATRRLVVFDHVPELDAHRTALAGARERLAAAAPTVTVDTLAEVIESGRQIPRAAPYFADAQDDPLAMLIYTSGSTGTPKGAMYTDRLAAGIWLQGLARKAGSNPPAISVNYMPMSHLAGRLALTGVLVRGGTAYFTAAADMSTLFDDIALVRPTEMVFVPRVSDMIFQRFQSELAAGGRSAEQVRVGLRRDVLGGRLISASTGSAPLAPELRTFMESLLEIELHDAYGSTEAGGGLVVDNRVRRPIVIDYKLRDVPELGYFSTDQPYPRGELLLKTVAMIPGYYRRPDITAQVFDADGFYRTGDIVAELGPDQLRYLDRRNNVLKLSQGEFVAISQLEAVYAGSPLIRQIFVYGSSVRAYLLAVVVPTDEALAAGGDAVAASVRGIAAEAGLEPYEIPRDLIIETEPFTIENGLLSGIGKLLRPALERRYGPRLEEIYRDHSEGRSAQLLALHTGAAEVPIVETVRRAACALLDCTAAQSTPQAHFADLGGDSLSALSLANVLKEIFGVDVPVSVVTSPATSLGDLAEYIRTARESDAEVVSFDSVHGAGARQVRAEDLTAERFIDAETLAAAPGLPVVTTTETVLITGANGYLGRWLCLQWLQRMQAVGGRVVCLVRAKDADAARRRLDAAFDSGDPDLLRRYRELAVDHLDVVVGDISAPRLGLDTQTWGDLARCVDRIVHCAALVNHVLPYAQLFGPNVVGTAELIRLAITARLKPFTYLSTVAVAADVDRAAFTEGGDIRAGSPVRRNGDGYATGYGNSKWAGEVLLREVHELCGLPVAVFRSDMILAHPHYAGQLNVPDMFTRLLIGLAATGIAPASFYPAGPEGGRARAHYDGLPADFTAEAITVLGASLEAGHVGFDVVNPHDDGISLDVVVDWMIEAGIRIERIDEYSDWLTRFEAALRALPEQQRQASVLPLLHAFARPAPSHPGSAVPAGEFRAAVRAAALGADADIPHLTADLIAKYVSDLRLHGLISQT</sequence>
<evidence type="ECO:0000256" key="5">
    <source>
        <dbReference type="HAMAP-Rule" id="MF_02247"/>
    </source>
</evidence>
<organism evidence="7 8">
    <name type="scientific">Nocardia cyriacigeorgica</name>
    <dbReference type="NCBI Taxonomy" id="135487"/>
    <lineage>
        <taxon>Bacteria</taxon>
        <taxon>Bacillati</taxon>
        <taxon>Actinomycetota</taxon>
        <taxon>Actinomycetes</taxon>
        <taxon>Mycobacteriales</taxon>
        <taxon>Nocardiaceae</taxon>
        <taxon>Nocardia</taxon>
    </lineage>
</organism>
<comment type="cofactor">
    <cofactor evidence="5">
        <name>pantetheine 4'-phosphate</name>
        <dbReference type="ChEBI" id="CHEBI:47942"/>
    </cofactor>
    <text evidence="5">Binds 1 phosphopantetheine covalently.</text>
</comment>
<dbReference type="SUPFAM" id="SSF51735">
    <property type="entry name" value="NAD(P)-binding Rossmann-fold domains"/>
    <property type="match status" value="1"/>
</dbReference>
<evidence type="ECO:0000256" key="4">
    <source>
        <dbReference type="ARBA" id="ARBA00022840"/>
    </source>
</evidence>
<dbReference type="Gene3D" id="1.10.1200.10">
    <property type="entry name" value="ACP-like"/>
    <property type="match status" value="1"/>
</dbReference>
<dbReference type="InterPro" id="IPR036736">
    <property type="entry name" value="ACP-like_sf"/>
</dbReference>
<protein>
    <recommendedName>
        <fullName evidence="5">Carboxylic acid reductase</fullName>
        <shortName evidence="5">CAR</shortName>
        <ecNumber evidence="5">1.2.1.-</ecNumber>
    </recommendedName>
    <alternativeName>
        <fullName evidence="5">ATP/NADPH-dependent carboxylic acid reductase</fullName>
    </alternativeName>
</protein>
<feature type="binding site" evidence="5">
    <location>
        <position position="604"/>
    </location>
    <ligand>
        <name>AMP</name>
        <dbReference type="ChEBI" id="CHEBI:456215"/>
    </ligand>
</feature>
<dbReference type="SMART" id="SM00823">
    <property type="entry name" value="PKS_PP"/>
    <property type="match status" value="1"/>
</dbReference>
<feature type="binding site" evidence="5">
    <location>
        <position position="971"/>
    </location>
    <ligand>
        <name>NADP(+)</name>
        <dbReference type="ChEBI" id="CHEBI:58349"/>
    </ligand>
</feature>
<feature type="binding site" evidence="5">
    <location>
        <begin position="775"/>
        <end position="778"/>
    </location>
    <ligand>
        <name>NADP(+)</name>
        <dbReference type="ChEBI" id="CHEBI:58349"/>
    </ligand>
</feature>
<feature type="binding site" evidence="5">
    <location>
        <position position="300"/>
    </location>
    <ligand>
        <name>AMP</name>
        <dbReference type="ChEBI" id="CHEBI:456215"/>
    </ligand>
</feature>
<dbReference type="Pfam" id="PF07993">
    <property type="entry name" value="NAD_binding_4"/>
    <property type="match status" value="1"/>
</dbReference>
<comment type="catalytic activity">
    <reaction evidence="5">
        <text>a carboxylate + ATP + NADPH + H(+) = an aldehyde + AMP + diphosphate + NADP(+)</text>
        <dbReference type="Rhea" id="RHEA:50916"/>
        <dbReference type="ChEBI" id="CHEBI:15378"/>
        <dbReference type="ChEBI" id="CHEBI:17478"/>
        <dbReference type="ChEBI" id="CHEBI:29067"/>
        <dbReference type="ChEBI" id="CHEBI:30616"/>
        <dbReference type="ChEBI" id="CHEBI:33019"/>
        <dbReference type="ChEBI" id="CHEBI:57783"/>
        <dbReference type="ChEBI" id="CHEBI:58349"/>
        <dbReference type="ChEBI" id="CHEBI:456215"/>
    </reaction>
</comment>
<feature type="binding site" evidence="5">
    <location>
        <position position="802"/>
    </location>
    <ligand>
        <name>NADP(+)</name>
        <dbReference type="ChEBI" id="CHEBI:58349"/>
    </ligand>
</feature>
<feature type="binding site" evidence="5">
    <location>
        <position position="908"/>
    </location>
    <ligand>
        <name>NADP(+)</name>
        <dbReference type="ChEBI" id="CHEBI:58349"/>
    </ligand>
</feature>
<dbReference type="PROSITE" id="PS50075">
    <property type="entry name" value="CARRIER"/>
    <property type="match status" value="1"/>
</dbReference>
<dbReference type="EC" id="1.2.1.-" evidence="5"/>
<dbReference type="GO" id="GO:0004467">
    <property type="term" value="F:long-chain fatty acid-CoA ligase activity"/>
    <property type="evidence" value="ECO:0007669"/>
    <property type="project" value="TreeGrafter"/>
</dbReference>
<evidence type="ECO:0000256" key="3">
    <source>
        <dbReference type="ARBA" id="ARBA00022741"/>
    </source>
</evidence>
<evidence type="ECO:0000313" key="7">
    <source>
        <dbReference type="EMBL" id="NEW43332.1"/>
    </source>
</evidence>
<evidence type="ECO:0000256" key="1">
    <source>
        <dbReference type="ARBA" id="ARBA00022450"/>
    </source>
</evidence>
<dbReference type="InterPro" id="IPR036291">
    <property type="entry name" value="NAD(P)-bd_dom_sf"/>
</dbReference>
<evidence type="ECO:0000313" key="8">
    <source>
        <dbReference type="Proteomes" id="UP000468928"/>
    </source>
</evidence>
<dbReference type="Pfam" id="PF00501">
    <property type="entry name" value="AMP-binding"/>
    <property type="match status" value="1"/>
</dbReference>
<comment type="caution">
    <text evidence="7">The sequence shown here is derived from an EMBL/GenBank/DDBJ whole genome shotgun (WGS) entry which is preliminary data.</text>
</comment>
<dbReference type="NCBIfam" id="NF041592">
    <property type="entry name" value="carboxyl_red"/>
    <property type="match status" value="1"/>
</dbReference>
<dbReference type="SUPFAM" id="SSF47336">
    <property type="entry name" value="ACP-like"/>
    <property type="match status" value="1"/>
</dbReference>
<feature type="modified residue" description="O-(pantetheine 4'-phosphoryl)serine" evidence="5">
    <location>
        <position position="677"/>
    </location>
</feature>
<comment type="caution">
    <text evidence="5">Lacks conserved residue(s) required for the propagation of feature annotation.</text>
</comment>
<keyword evidence="4 5" id="KW-0067">ATP-binding</keyword>
<dbReference type="PROSITE" id="PS00455">
    <property type="entry name" value="AMP_BINDING"/>
    <property type="match status" value="1"/>
</dbReference>
<evidence type="ECO:0000259" key="6">
    <source>
        <dbReference type="PROSITE" id="PS50075"/>
    </source>
</evidence>
<feature type="binding site" evidence="5">
    <location>
        <position position="488"/>
    </location>
    <ligand>
        <name>AMP</name>
        <dbReference type="ChEBI" id="CHEBI:456215"/>
    </ligand>
</feature>
<dbReference type="InterPro" id="IPR013120">
    <property type="entry name" value="FAR_NAD-bd"/>
</dbReference>
<gene>
    <name evidence="5" type="primary">car</name>
    <name evidence="7" type="ORF">GV789_02515</name>
</gene>
<feature type="binding site" evidence="5">
    <location>
        <position position="509"/>
    </location>
    <ligand>
        <name>AMP</name>
        <dbReference type="ChEBI" id="CHEBI:456215"/>
    </ligand>
</feature>
<dbReference type="InterPro" id="IPR010080">
    <property type="entry name" value="Thioester_reductase-like_dom"/>
</dbReference>
<dbReference type="InterPro" id="IPR000873">
    <property type="entry name" value="AMP-dep_synth/lig_dom"/>
</dbReference>
<keyword evidence="2 5" id="KW-0597">Phosphoprotein</keyword>
<dbReference type="InterPro" id="IPR046407">
    <property type="entry name" value="CAR"/>
</dbReference>
<proteinExistence type="inferred from homology"/>
<dbReference type="InterPro" id="IPR020845">
    <property type="entry name" value="AMP-binding_CS"/>
</dbReference>
<feature type="binding site" evidence="5">
    <location>
        <position position="414"/>
    </location>
    <ligand>
        <name>AMP</name>
        <dbReference type="ChEBI" id="CHEBI:456215"/>
    </ligand>
</feature>
<dbReference type="AlphaFoldDB" id="A0A6P1D575"/>
<dbReference type="InterPro" id="IPR042099">
    <property type="entry name" value="ANL_N_sf"/>
</dbReference>
<accession>A0A6P1D575</accession>
<dbReference type="InterPro" id="IPR009081">
    <property type="entry name" value="PP-bd_ACP"/>
</dbReference>
<dbReference type="NCBIfam" id="TIGR01746">
    <property type="entry name" value="Thioester-redct"/>
    <property type="match status" value="1"/>
</dbReference>
<keyword evidence="1 5" id="KW-0596">Phosphopantetheine</keyword>
<keyword evidence="5" id="KW-0560">Oxidoreductase</keyword>
<dbReference type="InterPro" id="IPR020806">
    <property type="entry name" value="PKS_PP-bd"/>
</dbReference>
<name>A0A6P1D575_9NOCA</name>
<dbReference type="RefSeq" id="WP_163828304.1">
    <property type="nucleotide sequence ID" value="NZ_JAAGUZ010000004.1"/>
</dbReference>
<feature type="binding site" evidence="5">
    <location>
        <position position="948"/>
    </location>
    <ligand>
        <name>NADP(+)</name>
        <dbReference type="ChEBI" id="CHEBI:58349"/>
    </ligand>
</feature>
<feature type="domain" description="Carrier" evidence="6">
    <location>
        <begin position="643"/>
        <end position="718"/>
    </location>
</feature>
<feature type="binding site" evidence="5">
    <location>
        <position position="944"/>
    </location>
    <ligand>
        <name>NADP(+)</name>
        <dbReference type="ChEBI" id="CHEBI:58349"/>
    </ligand>
</feature>
<dbReference type="GO" id="GO:0016020">
    <property type="term" value="C:membrane"/>
    <property type="evidence" value="ECO:0007669"/>
    <property type="project" value="TreeGrafter"/>
</dbReference>
<comment type="similarity">
    <text evidence="5">Belongs to the ATP-dependent AMP-binding enzyme family. Carboxylic acid reductase subfamily.</text>
</comment>
<comment type="domain">
    <text evidence="5">The N-terminal domain likely catalyzes substrate activation by formation of an initial acyl-AMP intermediate, the central region contains the phosphopantetheine attachment site, and the C-terminal domain catalyzes the reduction by NADPH of the intermediate thioester formed from the attack of the phosphopantetheine thiol at the carbonyl carbon of acyl-AMP.</text>
</comment>